<dbReference type="PANTHER" id="PTHR30086:SF20">
    <property type="entry name" value="ARGININE EXPORTER PROTEIN ARGO-RELATED"/>
    <property type="match status" value="1"/>
</dbReference>
<dbReference type="InterPro" id="IPR001123">
    <property type="entry name" value="LeuE-type"/>
</dbReference>
<evidence type="ECO:0000256" key="1">
    <source>
        <dbReference type="ARBA" id="ARBA00004651"/>
    </source>
</evidence>
<reference evidence="8" key="1">
    <citation type="journal article" date="2019" name="Int. J. Syst. Evol. Microbiol.">
        <title>The Global Catalogue of Microorganisms (GCM) 10K type strain sequencing project: providing services to taxonomists for standard genome sequencing and annotation.</title>
        <authorList>
            <consortium name="The Broad Institute Genomics Platform"/>
            <consortium name="The Broad Institute Genome Sequencing Center for Infectious Disease"/>
            <person name="Wu L."/>
            <person name="Ma J."/>
        </authorList>
    </citation>
    <scope>NUCLEOTIDE SEQUENCE [LARGE SCALE GENOMIC DNA]</scope>
    <source>
        <strain evidence="8">CGMCC 4.7132</strain>
    </source>
</reference>
<feature type="transmembrane region" description="Helical" evidence="6">
    <location>
        <begin position="183"/>
        <end position="203"/>
    </location>
</feature>
<dbReference type="Proteomes" id="UP001596004">
    <property type="component" value="Unassembled WGS sequence"/>
</dbReference>
<dbReference type="Pfam" id="PF01810">
    <property type="entry name" value="LysE"/>
    <property type="match status" value="1"/>
</dbReference>
<feature type="transmembrane region" description="Helical" evidence="6">
    <location>
        <begin position="6"/>
        <end position="27"/>
    </location>
</feature>
<protein>
    <submittedName>
        <fullName evidence="7">LysE family translocator</fullName>
    </submittedName>
</protein>
<comment type="caution">
    <text evidence="7">The sequence shown here is derived from an EMBL/GenBank/DDBJ whole genome shotgun (WGS) entry which is preliminary data.</text>
</comment>
<evidence type="ECO:0000256" key="4">
    <source>
        <dbReference type="ARBA" id="ARBA00022989"/>
    </source>
</evidence>
<feature type="transmembrane region" description="Helical" evidence="6">
    <location>
        <begin position="111"/>
        <end position="133"/>
    </location>
</feature>
<feature type="transmembrane region" description="Helical" evidence="6">
    <location>
        <begin position="39"/>
        <end position="64"/>
    </location>
</feature>
<accession>A0ABV9CPW7</accession>
<feature type="transmembrane region" description="Helical" evidence="6">
    <location>
        <begin position="70"/>
        <end position="90"/>
    </location>
</feature>
<dbReference type="RefSeq" id="WP_380845291.1">
    <property type="nucleotide sequence ID" value="NZ_JBHSFP010000023.1"/>
</dbReference>
<proteinExistence type="predicted"/>
<gene>
    <name evidence="7" type="ORF">ACFO60_27450</name>
</gene>
<keyword evidence="2" id="KW-1003">Cell membrane</keyword>
<comment type="subcellular location">
    <subcellularLocation>
        <location evidence="1">Cell membrane</location>
        <topology evidence="1">Multi-pass membrane protein</topology>
    </subcellularLocation>
</comment>
<evidence type="ECO:0000256" key="5">
    <source>
        <dbReference type="ARBA" id="ARBA00023136"/>
    </source>
</evidence>
<evidence type="ECO:0000256" key="6">
    <source>
        <dbReference type="SAM" id="Phobius"/>
    </source>
</evidence>
<evidence type="ECO:0000256" key="3">
    <source>
        <dbReference type="ARBA" id="ARBA00022692"/>
    </source>
</evidence>
<dbReference type="EMBL" id="JBHSFP010000023">
    <property type="protein sequence ID" value="MFC4534510.1"/>
    <property type="molecule type" value="Genomic_DNA"/>
</dbReference>
<keyword evidence="4 6" id="KW-1133">Transmembrane helix</keyword>
<feature type="transmembrane region" description="Helical" evidence="6">
    <location>
        <begin position="145"/>
        <end position="171"/>
    </location>
</feature>
<evidence type="ECO:0000313" key="8">
    <source>
        <dbReference type="Proteomes" id="UP001596004"/>
    </source>
</evidence>
<keyword evidence="3 6" id="KW-0812">Transmembrane</keyword>
<dbReference type="PANTHER" id="PTHR30086">
    <property type="entry name" value="ARGININE EXPORTER PROTEIN ARGO"/>
    <property type="match status" value="1"/>
</dbReference>
<organism evidence="7 8">
    <name type="scientific">Sphaerisporangium dianthi</name>
    <dbReference type="NCBI Taxonomy" id="1436120"/>
    <lineage>
        <taxon>Bacteria</taxon>
        <taxon>Bacillati</taxon>
        <taxon>Actinomycetota</taxon>
        <taxon>Actinomycetes</taxon>
        <taxon>Streptosporangiales</taxon>
        <taxon>Streptosporangiaceae</taxon>
        <taxon>Sphaerisporangium</taxon>
    </lineage>
</organism>
<dbReference type="PIRSF" id="PIRSF006324">
    <property type="entry name" value="LeuE"/>
    <property type="match status" value="1"/>
</dbReference>
<sequence length="209" mass="21499">MVPPSTLLVFSLAAMVLVIVPGPNNLYITARGIAQGRAAAVASAMGVETGTLVHIAAAAAGLSYLIARSAAAFTAVKWAGALYLVYLGIRTLAGRDGATARAASAQPLRKVFLEGMIVNVLNPKVILFFLAFLPQFVDPAAGSPALQIVVLGLTLLLFGITADMVYAVGAGTLSGLLRRRHRALRYVSGLVYLGLGVATALAGSGGRPR</sequence>
<evidence type="ECO:0000313" key="7">
    <source>
        <dbReference type="EMBL" id="MFC4534510.1"/>
    </source>
</evidence>
<name>A0ABV9CPW7_9ACTN</name>
<keyword evidence="5 6" id="KW-0472">Membrane</keyword>
<keyword evidence="8" id="KW-1185">Reference proteome</keyword>
<evidence type="ECO:0000256" key="2">
    <source>
        <dbReference type="ARBA" id="ARBA00022475"/>
    </source>
</evidence>